<gene>
    <name evidence="2" type="ORF">CBER1_10929</name>
</gene>
<dbReference type="OrthoDB" id="3642665at2759"/>
<keyword evidence="3" id="KW-1185">Reference proteome</keyword>
<accession>A0A2S6C9S6</accession>
<feature type="coiled-coil region" evidence="1">
    <location>
        <begin position="163"/>
        <end position="197"/>
    </location>
</feature>
<evidence type="ECO:0000313" key="2">
    <source>
        <dbReference type="EMBL" id="PPJ56465.1"/>
    </source>
</evidence>
<protein>
    <submittedName>
        <fullName evidence="2">Uncharacterized protein</fullName>
    </submittedName>
</protein>
<keyword evidence="1" id="KW-0175">Coiled coil</keyword>
<reference evidence="3" key="1">
    <citation type="journal article" date="2017" name="bioRxiv">
        <title>Conservation of a gene cluster reveals novel cercosporin biosynthetic mechanisms and extends production to the genus Colletotrichum.</title>
        <authorList>
            <person name="de Jonge R."/>
            <person name="Ebert M.K."/>
            <person name="Huitt-Roehl C.R."/>
            <person name="Pal P."/>
            <person name="Suttle J.C."/>
            <person name="Spanner R.E."/>
            <person name="Neubauer J.D."/>
            <person name="Jurick W.M.II."/>
            <person name="Stott K.A."/>
            <person name="Secor G.A."/>
            <person name="Thomma B.P.H.J."/>
            <person name="Van de Peer Y."/>
            <person name="Townsend C.A."/>
            <person name="Bolton M.D."/>
        </authorList>
    </citation>
    <scope>NUCLEOTIDE SEQUENCE [LARGE SCALE GENOMIC DNA]</scope>
    <source>
        <strain evidence="3">CBS538.71</strain>
    </source>
</reference>
<comment type="caution">
    <text evidence="2">The sequence shown here is derived from an EMBL/GenBank/DDBJ whole genome shotgun (WGS) entry which is preliminary data.</text>
</comment>
<dbReference type="Proteomes" id="UP000237631">
    <property type="component" value="Unassembled WGS sequence"/>
</dbReference>
<name>A0A2S6C9S6_9PEZI</name>
<evidence type="ECO:0000313" key="3">
    <source>
        <dbReference type="Proteomes" id="UP000237631"/>
    </source>
</evidence>
<sequence length="397" mass="43452">MPPKASYKPYLPQIEAFFKENELSSPYDLNATLFNQAYDLARLARPASDKQMANFFKYLNTTFRSDAQVSGKGKLEAKLIKESLASYSADALAASAVERVAAPEPAMPTPDDYVDDDMSDAHDLAGHGDPLEPQHADFEASVECEANLKQKESALELELSAQIAHWKQEVEQQRSENQALKSKTEALSNANAAYKQQVTVYMQQVASLTDSNAGLVLEISDLTKANATLSKLAAENEKLTKGNAAITKQKLELAEKATSLVKEQAESDSKIGKLEMNLASEAAQLCCQRDKADTLTREKNELQQALEQYRSAVVLPASFIPAAVREHAQKLRAHGSEEAKLEFRQACEGAASGMDRKALQDMLLRTRAGVDGGMVFQSLKEIKSIADILRGALPLQE</sequence>
<organism evidence="2 3">
    <name type="scientific">Cercospora berteroae</name>
    <dbReference type="NCBI Taxonomy" id="357750"/>
    <lineage>
        <taxon>Eukaryota</taxon>
        <taxon>Fungi</taxon>
        <taxon>Dikarya</taxon>
        <taxon>Ascomycota</taxon>
        <taxon>Pezizomycotina</taxon>
        <taxon>Dothideomycetes</taxon>
        <taxon>Dothideomycetidae</taxon>
        <taxon>Mycosphaerellales</taxon>
        <taxon>Mycosphaerellaceae</taxon>
        <taxon>Cercospora</taxon>
    </lineage>
</organism>
<dbReference type="EMBL" id="PNEN01000518">
    <property type="protein sequence ID" value="PPJ56465.1"/>
    <property type="molecule type" value="Genomic_DNA"/>
</dbReference>
<evidence type="ECO:0000256" key="1">
    <source>
        <dbReference type="SAM" id="Coils"/>
    </source>
</evidence>
<proteinExistence type="predicted"/>
<dbReference type="AlphaFoldDB" id="A0A2S6C9S6"/>